<proteinExistence type="inferred from homology"/>
<dbReference type="InterPro" id="IPR029033">
    <property type="entry name" value="His_PPase_superfam"/>
</dbReference>
<dbReference type="KEGG" id="aia:AWH56_009995"/>
<dbReference type="AlphaFoldDB" id="A0A1S2L512"/>
<dbReference type="EC" id="5.4.2.11" evidence="2"/>
<keyword evidence="3" id="KW-0324">Glycolysis</keyword>
<dbReference type="Pfam" id="PF00300">
    <property type="entry name" value="His_Phos_1"/>
    <property type="match status" value="1"/>
</dbReference>
<keyword evidence="9" id="KW-1185">Reference proteome</keyword>
<gene>
    <name evidence="8" type="ORF">AWH56_009995</name>
    <name evidence="7" type="ORF">AWH56_20245</name>
</gene>
<dbReference type="Gene3D" id="3.40.50.1240">
    <property type="entry name" value="Phosphoglycerate mutase-like"/>
    <property type="match status" value="1"/>
</dbReference>
<feature type="active site" description="Proton donor/acceptor" evidence="5">
    <location>
        <position position="82"/>
    </location>
</feature>
<protein>
    <recommendedName>
        <fullName evidence="2">phosphoglycerate mutase (2,3-diphosphoglycerate-dependent)</fullName>
        <ecNumber evidence="2">5.4.2.11</ecNumber>
    </recommendedName>
</protein>
<dbReference type="Proteomes" id="UP000180175">
    <property type="component" value="Chromosome"/>
</dbReference>
<dbReference type="SUPFAM" id="SSF53254">
    <property type="entry name" value="Phosphoglycerate mutase-like"/>
    <property type="match status" value="1"/>
</dbReference>
<sequence>MLNIYFTRHGETQWNIEQRLQGWKNSELTEEGVRNAQLLGERLYQTNFRTIYSSSSERALKTAKIICSDRDIPIHIVDNLKEISFGEWEGKTQVEIEESYEKEYSNFWAMPHEYNHVPHNAESLPDFKLRVEKAIKGIIETNSNGNILIVTHGVVIRAMMSFFLDVPTKNMWDFPIIHGTSLSLVRWNGKQFQKVMLGDTAHMG</sequence>
<dbReference type="CDD" id="cd07067">
    <property type="entry name" value="HP_PGM_like"/>
    <property type="match status" value="1"/>
</dbReference>
<evidence type="ECO:0000256" key="6">
    <source>
        <dbReference type="PIRSR" id="PIRSR613078-2"/>
    </source>
</evidence>
<dbReference type="OrthoDB" id="9782128at2"/>
<dbReference type="GO" id="GO:0004619">
    <property type="term" value="F:phosphoglycerate mutase activity"/>
    <property type="evidence" value="ECO:0007669"/>
    <property type="project" value="UniProtKB-EC"/>
</dbReference>
<reference evidence="8 9" key="2">
    <citation type="journal article" date="2017" name="Genome Announc.">
        <title>Draft Genome Sequences of Four Alkaliphilic Bacteria Belonging to the Anaerobacillus Genus.</title>
        <authorList>
            <person name="Bassil N.M."/>
            <person name="Lloyd J.R."/>
        </authorList>
    </citation>
    <scope>NUCLEOTIDE SEQUENCE [LARGE SCALE GENOMIC DNA]</scope>
    <source>
        <strain evidence="8 9">NB2006</strain>
    </source>
</reference>
<evidence type="ECO:0000256" key="3">
    <source>
        <dbReference type="ARBA" id="ARBA00023152"/>
    </source>
</evidence>
<dbReference type="SMART" id="SM00855">
    <property type="entry name" value="PGAM"/>
    <property type="match status" value="1"/>
</dbReference>
<dbReference type="GO" id="GO:0006096">
    <property type="term" value="P:glycolytic process"/>
    <property type="evidence" value="ECO:0007669"/>
    <property type="project" value="UniProtKB-KW"/>
</dbReference>
<evidence type="ECO:0000313" key="7">
    <source>
        <dbReference type="EMBL" id="OIJ07568.1"/>
    </source>
</evidence>
<dbReference type="EMBL" id="CP063356">
    <property type="protein sequence ID" value="QOY37860.1"/>
    <property type="molecule type" value="Genomic_DNA"/>
</dbReference>
<evidence type="ECO:0000313" key="9">
    <source>
        <dbReference type="Proteomes" id="UP000180175"/>
    </source>
</evidence>
<feature type="active site" description="Tele-phosphohistidine intermediate" evidence="5">
    <location>
        <position position="9"/>
    </location>
</feature>
<evidence type="ECO:0000256" key="4">
    <source>
        <dbReference type="ARBA" id="ARBA00023235"/>
    </source>
</evidence>
<evidence type="ECO:0000256" key="2">
    <source>
        <dbReference type="ARBA" id="ARBA00012028"/>
    </source>
</evidence>
<reference evidence="8 9" key="3">
    <citation type="journal article" date="2019" name="Int. J. Syst. Evol. Microbiol.">
        <title>Anaerobacillus isosaccharinicus sp. nov., an alkaliphilic bacterium which degrades isosaccharinic acid.</title>
        <authorList>
            <person name="Bassil N.M."/>
            <person name="Lloyd J.R."/>
        </authorList>
    </citation>
    <scope>NUCLEOTIDE SEQUENCE [LARGE SCALE GENOMIC DNA]</scope>
    <source>
        <strain evidence="8 9">NB2006</strain>
    </source>
</reference>
<feature type="binding site" evidence="6">
    <location>
        <begin position="8"/>
        <end position="15"/>
    </location>
    <ligand>
        <name>substrate</name>
    </ligand>
</feature>
<name>A0A1S2L512_9BACI</name>
<dbReference type="PANTHER" id="PTHR11931">
    <property type="entry name" value="PHOSPHOGLYCERATE MUTASE"/>
    <property type="match status" value="1"/>
</dbReference>
<dbReference type="PIRSF" id="PIRSF000709">
    <property type="entry name" value="6PFK_2-Ptase"/>
    <property type="match status" value="1"/>
</dbReference>
<accession>A0A1S2L512</accession>
<reference evidence="7 9" key="1">
    <citation type="submission" date="2016-10" db="EMBL/GenBank/DDBJ databases">
        <title>Draft genome sequences of four alkaliphilic bacteria belonging to the Anaerobacillus genus.</title>
        <authorList>
            <person name="Bassil N.M."/>
            <person name="Lloyd J.R."/>
        </authorList>
    </citation>
    <scope>NUCLEOTIDE SEQUENCE [LARGE SCALE GENOMIC DNA]</scope>
    <source>
        <strain evidence="7 9">NB2006</strain>
    </source>
</reference>
<evidence type="ECO:0000313" key="8">
    <source>
        <dbReference type="EMBL" id="QOY37860.1"/>
    </source>
</evidence>
<reference evidence="8" key="4">
    <citation type="submission" date="2020-10" db="EMBL/GenBank/DDBJ databases">
        <authorList>
            <person name="Bassil N.M."/>
            <person name="Lloyd J.R."/>
        </authorList>
    </citation>
    <scope>NUCLEOTIDE SEQUENCE</scope>
    <source>
        <strain evidence="8">NB2006</strain>
    </source>
</reference>
<organism evidence="7 9">
    <name type="scientific">Anaerobacillus isosaccharinicus</name>
    <dbReference type="NCBI Taxonomy" id="1532552"/>
    <lineage>
        <taxon>Bacteria</taxon>
        <taxon>Bacillati</taxon>
        <taxon>Bacillota</taxon>
        <taxon>Bacilli</taxon>
        <taxon>Bacillales</taxon>
        <taxon>Bacillaceae</taxon>
        <taxon>Anaerobacillus</taxon>
    </lineage>
</organism>
<feature type="binding site" evidence="6">
    <location>
        <position position="58"/>
    </location>
    <ligand>
        <name>substrate</name>
    </ligand>
</feature>
<comment type="similarity">
    <text evidence="1">Belongs to the phosphoglycerate mutase family. BPG-dependent PGAM subfamily.</text>
</comment>
<keyword evidence="4" id="KW-0413">Isomerase</keyword>
<dbReference type="EMBL" id="LQXD01000168">
    <property type="protein sequence ID" value="OIJ07568.1"/>
    <property type="molecule type" value="Genomic_DNA"/>
</dbReference>
<dbReference type="RefSeq" id="WP_071318775.1">
    <property type="nucleotide sequence ID" value="NZ_CP063356.2"/>
</dbReference>
<evidence type="ECO:0000256" key="5">
    <source>
        <dbReference type="PIRSR" id="PIRSR613078-1"/>
    </source>
</evidence>
<dbReference type="InterPro" id="IPR013078">
    <property type="entry name" value="His_Pase_superF_clade-1"/>
</dbReference>
<evidence type="ECO:0000256" key="1">
    <source>
        <dbReference type="ARBA" id="ARBA00006717"/>
    </source>
</evidence>
<dbReference type="InterPro" id="IPR005952">
    <property type="entry name" value="Phosphogly_mut1"/>
</dbReference>